<feature type="transmembrane region" description="Helical" evidence="1">
    <location>
        <begin position="12"/>
        <end position="32"/>
    </location>
</feature>
<dbReference type="EMBL" id="JAGXOE010000050">
    <property type="protein sequence ID" value="MBS4103096.1"/>
    <property type="molecule type" value="Genomic_DNA"/>
</dbReference>
<keyword evidence="1" id="KW-0812">Transmembrane</keyword>
<comment type="caution">
    <text evidence="2">The sequence shown here is derived from an EMBL/GenBank/DDBJ whole genome shotgun (WGS) entry which is preliminary data.</text>
</comment>
<keyword evidence="1" id="KW-1133">Transmembrane helix</keyword>
<evidence type="ECO:0000313" key="2">
    <source>
        <dbReference type="EMBL" id="MBS4103096.1"/>
    </source>
</evidence>
<dbReference type="Pfam" id="PF10935">
    <property type="entry name" value="DUF2637"/>
    <property type="match status" value="1"/>
</dbReference>
<gene>
    <name evidence="2" type="ORF">KFZ73_17860</name>
</gene>
<evidence type="ECO:0000313" key="3">
    <source>
        <dbReference type="Proteomes" id="UP000676853"/>
    </source>
</evidence>
<keyword evidence="1" id="KW-0472">Membrane</keyword>
<evidence type="ECO:0000256" key="1">
    <source>
        <dbReference type="SAM" id="Phobius"/>
    </source>
</evidence>
<keyword evidence="3" id="KW-1185">Reference proteome</keyword>
<reference evidence="2 3" key="1">
    <citation type="submission" date="2021-04" db="EMBL/GenBank/DDBJ databases">
        <title>Whole genome sequence analysis of a thiophenic sulfur metabolizing bacteria.</title>
        <authorList>
            <person name="Akhtar N."/>
            <person name="Akram J."/>
            <person name="Aslam A."/>
        </authorList>
    </citation>
    <scope>NUCLEOTIDE SEQUENCE [LARGE SCALE GENOMIC DNA]</scope>
    <source>
        <strain evidence="2 3">3OW</strain>
    </source>
</reference>
<protein>
    <submittedName>
        <fullName evidence="2">DUF2637 domain-containing protein</fullName>
    </submittedName>
</protein>
<sequence>MMPEHSYGRGYAWALVGTFTALSVILNGAHAVLGMSGRSGVEQILAALVAIVAPVSLLLATELVVKLIRDWSRRRRWLTALRAVCAGTTAAIAAVAFATSFVALMDMARRMGVSDELAWALPAVVDAMIIIATLAVVVAEAEMTLDRAVVVEVATSPVELPVEFVVGAPVGVAATSGDELGGETAASVADNADPVDDRSAAQSLSAFTEQRGSAIGVRSLHSDEPVEYAVAQSANVAVAQGDESFDVRSLHSERPAEHAEDSANVEASGVRLVDEQPAAQPVATFDEGDDARSVADAYAFTEQRGSAIGVRSLHSDEPVEHAVAQSANVAVAQGDESFDDGSAADGDEWLTFAERVRDAANSKADPATVARVLELTEAGGTRRDVGVAVGMSASTVSNLVKVAQDLGDRRPRLTAVR</sequence>
<feature type="transmembrane region" description="Helical" evidence="1">
    <location>
        <begin position="80"/>
        <end position="105"/>
    </location>
</feature>
<proteinExistence type="predicted"/>
<accession>A0ABS5NFL8</accession>
<name>A0ABS5NFL8_TSUPA</name>
<feature type="transmembrane region" description="Helical" evidence="1">
    <location>
        <begin position="44"/>
        <end position="68"/>
    </location>
</feature>
<dbReference type="InterPro" id="IPR021235">
    <property type="entry name" value="DUF2637"/>
</dbReference>
<organism evidence="2 3">
    <name type="scientific">Tsukamurella paurometabola</name>
    <name type="common">Corynebacterium paurometabolum</name>
    <dbReference type="NCBI Taxonomy" id="2061"/>
    <lineage>
        <taxon>Bacteria</taxon>
        <taxon>Bacillati</taxon>
        <taxon>Actinomycetota</taxon>
        <taxon>Actinomycetes</taxon>
        <taxon>Mycobacteriales</taxon>
        <taxon>Tsukamurellaceae</taxon>
        <taxon>Tsukamurella</taxon>
    </lineage>
</organism>
<feature type="transmembrane region" description="Helical" evidence="1">
    <location>
        <begin position="117"/>
        <end position="139"/>
    </location>
</feature>
<dbReference type="RefSeq" id="WP_212554598.1">
    <property type="nucleotide sequence ID" value="NZ_JAGXOE010000050.1"/>
</dbReference>
<dbReference type="Proteomes" id="UP000676853">
    <property type="component" value="Unassembled WGS sequence"/>
</dbReference>